<name>A0ABS6B0A0_9NOCA</name>
<protein>
    <submittedName>
        <fullName evidence="1">Uncharacterized protein</fullName>
    </submittedName>
</protein>
<gene>
    <name evidence="1" type="ORF">KO481_15330</name>
</gene>
<evidence type="ECO:0000313" key="2">
    <source>
        <dbReference type="Proteomes" id="UP000733379"/>
    </source>
</evidence>
<keyword evidence="2" id="KW-1185">Reference proteome</keyword>
<comment type="caution">
    <text evidence="1">The sequence shown here is derived from an EMBL/GenBank/DDBJ whole genome shotgun (WGS) entry which is preliminary data.</text>
</comment>
<accession>A0ABS6B0A0</accession>
<sequence length="106" mass="11443">MRQNWCAEAAATPEAACGAGYYAIDHYDLKIAVGWLMYNGSIDCVVTWKTQQVGTSTPLVASVGAGPVYWNAPHSCIEWYVSDPSTFPGGATGRCAAADSFWRMGW</sequence>
<reference evidence="1 2" key="1">
    <citation type="submission" date="2021-06" db="EMBL/GenBank/DDBJ databases">
        <title>Actinomycetes sequencing.</title>
        <authorList>
            <person name="Shan Q."/>
        </authorList>
    </citation>
    <scope>NUCLEOTIDE SEQUENCE [LARGE SCALE GENOMIC DNA]</scope>
    <source>
        <strain evidence="1 2">NEAU-G5</strain>
    </source>
</reference>
<dbReference type="EMBL" id="JAHKNI010000004">
    <property type="protein sequence ID" value="MBU3062891.1"/>
    <property type="molecule type" value="Genomic_DNA"/>
</dbReference>
<evidence type="ECO:0000313" key="1">
    <source>
        <dbReference type="EMBL" id="MBU3062891.1"/>
    </source>
</evidence>
<organism evidence="1 2">
    <name type="scientific">Nocardia albiluteola</name>
    <dbReference type="NCBI Taxonomy" id="2842303"/>
    <lineage>
        <taxon>Bacteria</taxon>
        <taxon>Bacillati</taxon>
        <taxon>Actinomycetota</taxon>
        <taxon>Actinomycetes</taxon>
        <taxon>Mycobacteriales</taxon>
        <taxon>Nocardiaceae</taxon>
        <taxon>Nocardia</taxon>
    </lineage>
</organism>
<dbReference type="Proteomes" id="UP000733379">
    <property type="component" value="Unassembled WGS sequence"/>
</dbReference>
<dbReference type="RefSeq" id="WP_215917763.1">
    <property type="nucleotide sequence ID" value="NZ_JAHKNI010000004.1"/>
</dbReference>
<proteinExistence type="predicted"/>